<evidence type="ECO:0000256" key="5">
    <source>
        <dbReference type="ARBA" id="ARBA00023136"/>
    </source>
</evidence>
<dbReference type="EMBL" id="CADCUD010000153">
    <property type="protein sequence ID" value="CAA9345887.1"/>
    <property type="molecule type" value="Genomic_DNA"/>
</dbReference>
<feature type="transmembrane region" description="Helical" evidence="6">
    <location>
        <begin position="458"/>
        <end position="477"/>
    </location>
</feature>
<gene>
    <name evidence="8" type="ORF">AVDCRST_MAG46-2272</name>
</gene>
<evidence type="ECO:0000259" key="7">
    <source>
        <dbReference type="Pfam" id="PF05140"/>
    </source>
</evidence>
<sequence>MTATEERSTSAPALPPVQFGRWIWRQLTSMRTALLLLLLLALASIPGSFVPQAGVDAAAVLGFAEEYPTLTRVFDAFGLFDVYSSAWFSAIYLLLMVSLVGCIIPRTFVYARAVRARPPRAPRTFSRLPASATFTSDQPAEVLLGRAATALRRQRYRVDVDGGSDQGPVPHLGVVRAERGYLREAGNLVFHVSLVVALISIAIGSLWGYRGSAIVVEGEGFSNTLTQYDEFSAGAMFEPEDLPPFSMLVDPIDVSFRLDGPQAGAPQLFRARGQVTEAPGAEPRPFDITVNHPLQIDGASVFMVGQGYAPVFTVRDGRGEVVYSEAVPFLPEDPTYLSTGVVKIPDADPQLGFEGFFVPSPRLLDDGTIVSASPTAILPTVALFAYEGDLGLDNGTPQSVYQLDKEALTRIADDSGEEVRFDLQLGESYQLPGGQGSITFDGVRNFGRFSIAHAPLKGLTLAAAVAGLLGLISSLFLRPRRAWVRAARSQDGRTVVEVARLDRVSGADLAADVNDLVAAMRGDDAPASNSQEERR</sequence>
<dbReference type="GO" id="GO:0017004">
    <property type="term" value="P:cytochrome complex assembly"/>
    <property type="evidence" value="ECO:0007669"/>
    <property type="project" value="UniProtKB-KW"/>
</dbReference>
<proteinExistence type="predicted"/>
<dbReference type="Pfam" id="PF05140">
    <property type="entry name" value="ResB"/>
    <property type="match status" value="1"/>
</dbReference>
<comment type="subcellular location">
    <subcellularLocation>
        <location evidence="1">Membrane</location>
        <topology evidence="1">Multi-pass membrane protein</topology>
    </subcellularLocation>
</comment>
<reference evidence="8" key="1">
    <citation type="submission" date="2020-02" db="EMBL/GenBank/DDBJ databases">
        <authorList>
            <person name="Meier V. D."/>
        </authorList>
    </citation>
    <scope>NUCLEOTIDE SEQUENCE</scope>
    <source>
        <strain evidence="8">AVDCRST_MAG46</strain>
    </source>
</reference>
<feature type="transmembrane region" description="Helical" evidence="6">
    <location>
        <begin position="188"/>
        <end position="209"/>
    </location>
</feature>
<protein>
    <submittedName>
        <fullName evidence="8">Ccs1/ResB-related putative cytochrome C-type biogenesis protein</fullName>
    </submittedName>
</protein>
<evidence type="ECO:0000256" key="6">
    <source>
        <dbReference type="SAM" id="Phobius"/>
    </source>
</evidence>
<evidence type="ECO:0000313" key="8">
    <source>
        <dbReference type="EMBL" id="CAA9345887.1"/>
    </source>
</evidence>
<dbReference type="GO" id="GO:0016020">
    <property type="term" value="C:membrane"/>
    <property type="evidence" value="ECO:0007669"/>
    <property type="project" value="UniProtKB-SubCell"/>
</dbReference>
<name>A0A6J4LZS5_9ACTN</name>
<feature type="transmembrane region" description="Helical" evidence="6">
    <location>
        <begin position="86"/>
        <end position="109"/>
    </location>
</feature>
<keyword evidence="2 6" id="KW-0812">Transmembrane</keyword>
<dbReference type="InterPro" id="IPR023494">
    <property type="entry name" value="Cyt_c_bgen_Ccs1/CcsB/ResB"/>
</dbReference>
<dbReference type="PANTHER" id="PTHR31566">
    <property type="entry name" value="CYTOCHROME C BIOGENESIS PROTEIN CCS1, CHLOROPLASTIC"/>
    <property type="match status" value="1"/>
</dbReference>
<keyword evidence="3" id="KW-0201">Cytochrome c-type biogenesis</keyword>
<feature type="domain" description="ResB-like" evidence="7">
    <location>
        <begin position="30"/>
        <end position="512"/>
    </location>
</feature>
<dbReference type="InterPro" id="IPR007816">
    <property type="entry name" value="ResB-like_domain"/>
</dbReference>
<dbReference type="AlphaFoldDB" id="A0A6J4LZS5"/>
<organism evidence="8">
    <name type="scientific">uncultured Nocardioidaceae bacterium</name>
    <dbReference type="NCBI Taxonomy" id="253824"/>
    <lineage>
        <taxon>Bacteria</taxon>
        <taxon>Bacillati</taxon>
        <taxon>Actinomycetota</taxon>
        <taxon>Actinomycetes</taxon>
        <taxon>Propionibacteriales</taxon>
        <taxon>Nocardioidaceae</taxon>
        <taxon>environmental samples</taxon>
    </lineage>
</organism>
<accession>A0A6J4LZS5</accession>
<evidence type="ECO:0000256" key="2">
    <source>
        <dbReference type="ARBA" id="ARBA00022692"/>
    </source>
</evidence>
<dbReference type="PANTHER" id="PTHR31566:SF0">
    <property type="entry name" value="CYTOCHROME C BIOGENESIS PROTEIN CCS1, CHLOROPLASTIC"/>
    <property type="match status" value="1"/>
</dbReference>
<evidence type="ECO:0000256" key="1">
    <source>
        <dbReference type="ARBA" id="ARBA00004141"/>
    </source>
</evidence>
<keyword evidence="4 6" id="KW-1133">Transmembrane helix</keyword>
<evidence type="ECO:0000256" key="3">
    <source>
        <dbReference type="ARBA" id="ARBA00022748"/>
    </source>
</evidence>
<keyword evidence="5 6" id="KW-0472">Membrane</keyword>
<evidence type="ECO:0000256" key="4">
    <source>
        <dbReference type="ARBA" id="ARBA00022989"/>
    </source>
</evidence>